<evidence type="ECO:0000256" key="12">
    <source>
        <dbReference type="RuleBase" id="RU003832"/>
    </source>
</evidence>
<protein>
    <recommendedName>
        <fullName evidence="12">Fucosyltransferase</fullName>
        <ecNumber evidence="12">2.4.1.-</ecNumber>
    </recommendedName>
</protein>
<evidence type="ECO:0000259" key="14">
    <source>
        <dbReference type="Pfam" id="PF17039"/>
    </source>
</evidence>
<comment type="subcellular location">
    <subcellularLocation>
        <location evidence="1 12">Golgi apparatus</location>
        <location evidence="1 12">Golgi stack membrane</location>
        <topology evidence="1 12">Single-pass type II membrane protein</topology>
    </subcellularLocation>
</comment>
<reference evidence="15" key="1">
    <citation type="submission" date="2023-10" db="EMBL/GenBank/DDBJ databases">
        <title>Genome assembly of Pristionchus species.</title>
        <authorList>
            <person name="Yoshida K."/>
            <person name="Sommer R.J."/>
        </authorList>
    </citation>
    <scope>NUCLEOTIDE SEQUENCE</scope>
    <source>
        <strain evidence="15">RS0144</strain>
    </source>
</reference>
<evidence type="ECO:0000259" key="13">
    <source>
        <dbReference type="Pfam" id="PF00852"/>
    </source>
</evidence>
<evidence type="ECO:0000256" key="4">
    <source>
        <dbReference type="ARBA" id="ARBA00022676"/>
    </source>
</evidence>
<evidence type="ECO:0000313" key="15">
    <source>
        <dbReference type="EMBL" id="GMS83786.1"/>
    </source>
</evidence>
<accession>A0AAV5SKC2</accession>
<keyword evidence="4 12" id="KW-0328">Glycosyltransferase</keyword>
<gene>
    <name evidence="15" type="ORF">PENTCL1PPCAC_5961</name>
</gene>
<keyword evidence="8 12" id="KW-1133">Transmembrane helix</keyword>
<dbReference type="GO" id="GO:0032580">
    <property type="term" value="C:Golgi cisterna membrane"/>
    <property type="evidence" value="ECO:0007669"/>
    <property type="project" value="UniProtKB-SubCell"/>
</dbReference>
<dbReference type="PANTHER" id="PTHR48438:SF1">
    <property type="entry name" value="ALPHA-(1,3)-FUCOSYLTRANSFERASE C-RELATED"/>
    <property type="match status" value="1"/>
</dbReference>
<feature type="domain" description="Fucosyltransferase N-terminal" evidence="14">
    <location>
        <begin position="110"/>
        <end position="202"/>
    </location>
</feature>
<feature type="non-terminal residue" evidence="15">
    <location>
        <position position="1"/>
    </location>
</feature>
<keyword evidence="16" id="KW-1185">Reference proteome</keyword>
<keyword evidence="6 12" id="KW-0812">Transmembrane</keyword>
<keyword evidence="5 12" id="KW-0808">Transferase</keyword>
<keyword evidence="7" id="KW-0735">Signal-anchor</keyword>
<evidence type="ECO:0000256" key="6">
    <source>
        <dbReference type="ARBA" id="ARBA00022692"/>
    </source>
</evidence>
<evidence type="ECO:0000256" key="2">
    <source>
        <dbReference type="ARBA" id="ARBA00004922"/>
    </source>
</evidence>
<keyword evidence="11" id="KW-0325">Glycoprotein</keyword>
<comment type="similarity">
    <text evidence="3 12">Belongs to the glycosyltransferase 10 family.</text>
</comment>
<dbReference type="EMBL" id="BTSX01000002">
    <property type="protein sequence ID" value="GMS83786.1"/>
    <property type="molecule type" value="Genomic_DNA"/>
</dbReference>
<feature type="domain" description="Fucosyltransferase C-terminal" evidence="13">
    <location>
        <begin position="223"/>
        <end position="415"/>
    </location>
</feature>
<dbReference type="FunFam" id="3.40.50.11660:FF:000015">
    <property type="entry name" value="Predicted protein"/>
    <property type="match status" value="1"/>
</dbReference>
<dbReference type="SUPFAM" id="SSF53756">
    <property type="entry name" value="UDP-Glycosyltransferase/glycogen phosphorylase"/>
    <property type="match status" value="1"/>
</dbReference>
<evidence type="ECO:0000256" key="7">
    <source>
        <dbReference type="ARBA" id="ARBA00022968"/>
    </source>
</evidence>
<sequence>QKYHQIEVPMRGWARPERWMPVIFFLGGFYLFLLALSQFGDGISPLQMLPQRTKLKSDYDYAEGVTVKKFTLILNSTRYETMEIENILTNDKSATFEERLHANVDYKAPPKIILSWDAGHGPENLGGCPDWNCEFTYDRSKVEKASVVLATSDGFTRRNRDQIIVFYSQESPKNMPINVNPKDYFNVSLGFRHDTAGASPYGYTVKLAKRRNIKEMVNSSRLKGKSKAAAWFVSHCFTNSKREDLVVQMQKYIPVDIFGGCLQGKSCPRGEKCEDMLDEDYHFYLAFENSICTDYITEKVWNQGYGRDIVPIVMKRSVADNRLPPNSFLAIDDYDTVQDLAERMKFLMNNKTAYSQKIKDHSCSEMFNWRRDYATIYLNGEQHDILERPWGFCQLCRIAWENPKTEQVIDDFNKWWEGSCEEDGATVARILSHTEARENEKEHMIRANRITV</sequence>
<dbReference type="InterPro" id="IPR001503">
    <property type="entry name" value="Glyco_trans_10"/>
</dbReference>
<evidence type="ECO:0000313" key="16">
    <source>
        <dbReference type="Proteomes" id="UP001432027"/>
    </source>
</evidence>
<evidence type="ECO:0000256" key="10">
    <source>
        <dbReference type="ARBA" id="ARBA00023136"/>
    </source>
</evidence>
<evidence type="ECO:0000256" key="1">
    <source>
        <dbReference type="ARBA" id="ARBA00004447"/>
    </source>
</evidence>
<proteinExistence type="inferred from homology"/>
<dbReference type="Pfam" id="PF17039">
    <property type="entry name" value="Glyco_tran_10_N"/>
    <property type="match status" value="1"/>
</dbReference>
<dbReference type="EC" id="2.4.1.-" evidence="12"/>
<evidence type="ECO:0000256" key="9">
    <source>
        <dbReference type="ARBA" id="ARBA00023034"/>
    </source>
</evidence>
<dbReference type="AlphaFoldDB" id="A0AAV5SKC2"/>
<feature type="transmembrane region" description="Helical" evidence="12">
    <location>
        <begin position="21"/>
        <end position="40"/>
    </location>
</feature>
<evidence type="ECO:0000256" key="11">
    <source>
        <dbReference type="ARBA" id="ARBA00023180"/>
    </source>
</evidence>
<dbReference type="InterPro" id="IPR038577">
    <property type="entry name" value="GT10-like_C_sf"/>
</dbReference>
<dbReference type="Proteomes" id="UP001432027">
    <property type="component" value="Unassembled WGS sequence"/>
</dbReference>
<evidence type="ECO:0000256" key="3">
    <source>
        <dbReference type="ARBA" id="ARBA00008919"/>
    </source>
</evidence>
<comment type="pathway">
    <text evidence="2">Protein modification; protein glycosylation.</text>
</comment>
<dbReference type="PANTHER" id="PTHR48438">
    <property type="entry name" value="ALPHA-(1,3)-FUCOSYLTRANSFERASE C-RELATED"/>
    <property type="match status" value="1"/>
</dbReference>
<feature type="non-terminal residue" evidence="15">
    <location>
        <position position="452"/>
    </location>
</feature>
<organism evidence="15 16">
    <name type="scientific">Pristionchus entomophagus</name>
    <dbReference type="NCBI Taxonomy" id="358040"/>
    <lineage>
        <taxon>Eukaryota</taxon>
        <taxon>Metazoa</taxon>
        <taxon>Ecdysozoa</taxon>
        <taxon>Nematoda</taxon>
        <taxon>Chromadorea</taxon>
        <taxon>Rhabditida</taxon>
        <taxon>Rhabditina</taxon>
        <taxon>Diplogasteromorpha</taxon>
        <taxon>Diplogasteroidea</taxon>
        <taxon>Neodiplogasteridae</taxon>
        <taxon>Pristionchus</taxon>
    </lineage>
</organism>
<evidence type="ECO:0000256" key="5">
    <source>
        <dbReference type="ARBA" id="ARBA00022679"/>
    </source>
</evidence>
<dbReference type="InterPro" id="IPR031481">
    <property type="entry name" value="Glyco_tran_10_N"/>
</dbReference>
<name>A0AAV5SKC2_9BILA</name>
<dbReference type="GO" id="GO:0008417">
    <property type="term" value="F:fucosyltransferase activity"/>
    <property type="evidence" value="ECO:0007669"/>
    <property type="project" value="InterPro"/>
</dbReference>
<dbReference type="Pfam" id="PF00852">
    <property type="entry name" value="Glyco_transf_10"/>
    <property type="match status" value="1"/>
</dbReference>
<comment type="caution">
    <text evidence="15">The sequence shown here is derived from an EMBL/GenBank/DDBJ whole genome shotgun (WGS) entry which is preliminary data.</text>
</comment>
<keyword evidence="10 12" id="KW-0472">Membrane</keyword>
<dbReference type="Gene3D" id="3.40.50.11660">
    <property type="entry name" value="Glycosyl transferase family 10, C-terminal domain"/>
    <property type="match status" value="1"/>
</dbReference>
<keyword evidence="9 12" id="KW-0333">Golgi apparatus</keyword>
<dbReference type="InterPro" id="IPR055270">
    <property type="entry name" value="Glyco_tran_10_C"/>
</dbReference>
<evidence type="ECO:0000256" key="8">
    <source>
        <dbReference type="ARBA" id="ARBA00022989"/>
    </source>
</evidence>